<dbReference type="InterPro" id="IPR031127">
    <property type="entry name" value="E3_UB_ligase_RBR"/>
</dbReference>
<dbReference type="SUPFAM" id="SSF57850">
    <property type="entry name" value="RING/U-box"/>
    <property type="match status" value="2"/>
</dbReference>
<evidence type="ECO:0000313" key="11">
    <source>
        <dbReference type="Proteomes" id="UP000492821"/>
    </source>
</evidence>
<dbReference type="CDD" id="cd20360">
    <property type="entry name" value="Rcat_RBR_TRIAD1"/>
    <property type="match status" value="1"/>
</dbReference>
<reference evidence="12" key="2">
    <citation type="submission" date="2020-10" db="UniProtKB">
        <authorList>
            <consortium name="WormBaseParasite"/>
        </authorList>
    </citation>
    <scope>IDENTIFICATION</scope>
</reference>
<evidence type="ECO:0000256" key="8">
    <source>
        <dbReference type="ARBA" id="ARBA00022833"/>
    </source>
</evidence>
<reference evidence="11" key="1">
    <citation type="journal article" date="2013" name="Genetics">
        <title>The draft genome and transcriptome of Panagrellus redivivus are shaped by the harsh demands of a free-living lifestyle.</title>
        <authorList>
            <person name="Srinivasan J."/>
            <person name="Dillman A.R."/>
            <person name="Macchietto M.G."/>
            <person name="Heikkinen L."/>
            <person name="Lakso M."/>
            <person name="Fracchia K.M."/>
            <person name="Antoshechkin I."/>
            <person name="Mortazavi A."/>
            <person name="Wong G."/>
            <person name="Sternberg P.W."/>
        </authorList>
    </citation>
    <scope>NUCLEOTIDE SEQUENCE [LARGE SCALE GENOMIC DNA]</scope>
    <source>
        <strain evidence="11">MT8872</strain>
    </source>
</reference>
<dbReference type="PANTHER" id="PTHR11685">
    <property type="entry name" value="RBR FAMILY RING FINGER AND IBR DOMAIN-CONTAINING"/>
    <property type="match status" value="1"/>
</dbReference>
<sequence length="455" mass="52604">MDDSDHVDSEVSSDYDDYYADSLDMTMGDDEGTPSVAFADPESVAFKCLKPEEAFVIIDQQVNTLARELALHNDEALYILQKFNFNHDKIVAEAREKGVAFFGECMICVQKLTKVSKKAMTVDKDGNALCEICFCYESKFARLGCDHKYCLSDAASINAVCPASLTASNLTRAYLDKLGRDSILSHPYLRYCPGTDCQGVIYCESDKPRQVTCQYCNTSFCVQCGFDYHAPASCDIMSKWRKKCGDDSETANYIRAHTKDCPKCSACIEKNGGCNHMQCSRCDHHFCWMCFKDWKTHGSEYYECSRYKENPAVAQEAKYLKARHNLEKYLHYFERFDNHNKSLKLEEELRTKLKQKIDEKVAQHEGTWIDWQYLHDAAGLLTKCRYTLQYTYPFAYYLENGQRKELFEYQQAQLEKEIEELSWKVERAESTDRADLEEQMHVAECKRRTLLSDFL</sequence>
<evidence type="ECO:0000256" key="2">
    <source>
        <dbReference type="ARBA" id="ARBA00012251"/>
    </source>
</evidence>
<evidence type="ECO:0000313" key="12">
    <source>
        <dbReference type="WBParaSite" id="Pan_g6003.t1"/>
    </source>
</evidence>
<keyword evidence="3" id="KW-0808">Transferase</keyword>
<dbReference type="InterPro" id="IPR047556">
    <property type="entry name" value="Rcat_RBR_TRIAD1"/>
</dbReference>
<keyword evidence="11" id="KW-1185">Reference proteome</keyword>
<evidence type="ECO:0000256" key="3">
    <source>
        <dbReference type="ARBA" id="ARBA00022679"/>
    </source>
</evidence>
<dbReference type="WBParaSite" id="Pan_g6003.t1">
    <property type="protein sequence ID" value="Pan_g6003.t1"/>
    <property type="gene ID" value="Pan_g6003"/>
</dbReference>
<dbReference type="SMART" id="SM00647">
    <property type="entry name" value="IBR"/>
    <property type="match status" value="2"/>
</dbReference>
<evidence type="ECO:0000256" key="7">
    <source>
        <dbReference type="ARBA" id="ARBA00022786"/>
    </source>
</evidence>
<comment type="catalytic activity">
    <reaction evidence="1">
        <text>[E2 ubiquitin-conjugating enzyme]-S-ubiquitinyl-L-cysteine + [acceptor protein]-L-lysine = [E2 ubiquitin-conjugating enzyme]-L-cysteine + [acceptor protein]-N(6)-ubiquitinyl-L-lysine.</text>
        <dbReference type="EC" id="2.3.2.31"/>
    </reaction>
</comment>
<feature type="domain" description="RING-type" evidence="10">
    <location>
        <begin position="101"/>
        <end position="308"/>
    </location>
</feature>
<dbReference type="Pfam" id="PF01485">
    <property type="entry name" value="IBR"/>
    <property type="match status" value="1"/>
</dbReference>
<keyword evidence="9" id="KW-0175">Coiled coil</keyword>
<dbReference type="Pfam" id="PF19422">
    <property type="entry name" value="Ariadne"/>
    <property type="match status" value="1"/>
</dbReference>
<keyword evidence="8" id="KW-0862">Zinc</keyword>
<evidence type="ECO:0000256" key="1">
    <source>
        <dbReference type="ARBA" id="ARBA00001798"/>
    </source>
</evidence>
<dbReference type="PROSITE" id="PS51873">
    <property type="entry name" value="TRIAD"/>
    <property type="match status" value="1"/>
</dbReference>
<dbReference type="Gene3D" id="1.20.120.1750">
    <property type="match status" value="1"/>
</dbReference>
<dbReference type="GO" id="GO:0016567">
    <property type="term" value="P:protein ubiquitination"/>
    <property type="evidence" value="ECO:0007669"/>
    <property type="project" value="InterPro"/>
</dbReference>
<evidence type="ECO:0000256" key="4">
    <source>
        <dbReference type="ARBA" id="ARBA00022723"/>
    </source>
</evidence>
<proteinExistence type="predicted"/>
<dbReference type="GO" id="GO:0061630">
    <property type="term" value="F:ubiquitin protein ligase activity"/>
    <property type="evidence" value="ECO:0007669"/>
    <property type="project" value="UniProtKB-EC"/>
</dbReference>
<dbReference type="InterPro" id="IPR002867">
    <property type="entry name" value="IBR_dom"/>
</dbReference>
<evidence type="ECO:0000256" key="5">
    <source>
        <dbReference type="ARBA" id="ARBA00022737"/>
    </source>
</evidence>
<dbReference type="AlphaFoldDB" id="A0A7E4W226"/>
<keyword evidence="4" id="KW-0479">Metal-binding</keyword>
<accession>A0A7E4W226</accession>
<evidence type="ECO:0000256" key="6">
    <source>
        <dbReference type="ARBA" id="ARBA00022771"/>
    </source>
</evidence>
<dbReference type="InterPro" id="IPR045840">
    <property type="entry name" value="Ariadne"/>
</dbReference>
<dbReference type="FunFam" id="1.20.120.1750:FF:000002">
    <property type="entry name" value="RBR-type E3 ubiquitin transferase"/>
    <property type="match status" value="1"/>
</dbReference>
<organism evidence="11 12">
    <name type="scientific">Panagrellus redivivus</name>
    <name type="common">Microworm</name>
    <dbReference type="NCBI Taxonomy" id="6233"/>
    <lineage>
        <taxon>Eukaryota</taxon>
        <taxon>Metazoa</taxon>
        <taxon>Ecdysozoa</taxon>
        <taxon>Nematoda</taxon>
        <taxon>Chromadorea</taxon>
        <taxon>Rhabditida</taxon>
        <taxon>Tylenchina</taxon>
        <taxon>Panagrolaimomorpha</taxon>
        <taxon>Panagrolaimoidea</taxon>
        <taxon>Panagrolaimidae</taxon>
        <taxon>Panagrellus</taxon>
    </lineage>
</organism>
<feature type="coiled-coil region" evidence="9">
    <location>
        <begin position="411"/>
        <end position="453"/>
    </location>
</feature>
<evidence type="ECO:0000259" key="10">
    <source>
        <dbReference type="PROSITE" id="PS51873"/>
    </source>
</evidence>
<dbReference type="GO" id="GO:0008270">
    <property type="term" value="F:zinc ion binding"/>
    <property type="evidence" value="ECO:0007669"/>
    <property type="project" value="UniProtKB-KW"/>
</dbReference>
<keyword evidence="7" id="KW-0833">Ubl conjugation pathway</keyword>
<dbReference type="Proteomes" id="UP000492821">
    <property type="component" value="Unassembled WGS sequence"/>
</dbReference>
<keyword evidence="6" id="KW-0863">Zinc-finger</keyword>
<evidence type="ECO:0000256" key="9">
    <source>
        <dbReference type="SAM" id="Coils"/>
    </source>
</evidence>
<dbReference type="Pfam" id="PF22191">
    <property type="entry name" value="IBR_1"/>
    <property type="match status" value="1"/>
</dbReference>
<keyword evidence="5" id="KW-0677">Repeat</keyword>
<dbReference type="InterPro" id="IPR044066">
    <property type="entry name" value="TRIAD_supradom"/>
</dbReference>
<name>A0A7E4W226_PANRE</name>
<dbReference type="EC" id="2.3.2.31" evidence="2"/>
<protein>
    <recommendedName>
        <fullName evidence="2">RBR-type E3 ubiquitin transferase</fullName>
        <ecNumber evidence="2">2.3.2.31</ecNumber>
    </recommendedName>
</protein>